<organism evidence="2 3">
    <name type="scientific">Rhodonellum psychrophilum GCM71 = DSM 17998</name>
    <dbReference type="NCBI Taxonomy" id="1123057"/>
    <lineage>
        <taxon>Bacteria</taxon>
        <taxon>Pseudomonadati</taxon>
        <taxon>Bacteroidota</taxon>
        <taxon>Cytophagia</taxon>
        <taxon>Cytophagales</taxon>
        <taxon>Cytophagaceae</taxon>
        <taxon>Rhodonellum</taxon>
    </lineage>
</organism>
<sequence length="50" mass="5743">MQANIATNKKYAADDLIFFISVWICILVFYVNKMTLGCSKKGLLMFFSDE</sequence>
<comment type="caution">
    <text evidence="2">The sequence shown here is derived from an EMBL/GenBank/DDBJ whole genome shotgun (WGS) entry which is preliminary data.</text>
</comment>
<dbReference type="EMBL" id="AWXR01000016">
    <property type="protein sequence ID" value="ERM83214.1"/>
    <property type="molecule type" value="Genomic_DNA"/>
</dbReference>
<keyword evidence="1" id="KW-1133">Transmembrane helix</keyword>
<feature type="transmembrane region" description="Helical" evidence="1">
    <location>
        <begin position="16"/>
        <end position="32"/>
    </location>
</feature>
<reference evidence="2 3" key="1">
    <citation type="journal article" date="2013" name="Genome Announc.">
        <title>Draft Genome Sequence of the Psychrophilic and Alkaliphilic Rhodonellum psychrophilum Strain GCM71T.</title>
        <authorList>
            <person name="Hauptmann A.L."/>
            <person name="Glaring M.A."/>
            <person name="Hallin P.F."/>
            <person name="Prieme A."/>
            <person name="Stougaard P."/>
        </authorList>
    </citation>
    <scope>NUCLEOTIDE SEQUENCE [LARGE SCALE GENOMIC DNA]</scope>
    <source>
        <strain evidence="2 3">GCM71</strain>
    </source>
</reference>
<keyword evidence="3" id="KW-1185">Reference proteome</keyword>
<evidence type="ECO:0000313" key="3">
    <source>
        <dbReference type="Proteomes" id="UP000016843"/>
    </source>
</evidence>
<evidence type="ECO:0000313" key="2">
    <source>
        <dbReference type="EMBL" id="ERM83214.1"/>
    </source>
</evidence>
<proteinExistence type="predicted"/>
<evidence type="ECO:0000256" key="1">
    <source>
        <dbReference type="SAM" id="Phobius"/>
    </source>
</evidence>
<dbReference type="Proteomes" id="UP000016843">
    <property type="component" value="Unassembled WGS sequence"/>
</dbReference>
<protein>
    <submittedName>
        <fullName evidence="2">Uncharacterized protein</fullName>
    </submittedName>
</protein>
<keyword evidence="1" id="KW-0472">Membrane</keyword>
<gene>
    <name evidence="2" type="ORF">P872_16965</name>
</gene>
<name>U5C076_9BACT</name>
<dbReference type="AlphaFoldDB" id="U5C076"/>
<keyword evidence="1" id="KW-0812">Transmembrane</keyword>
<accession>U5C076</accession>